<reference evidence="2 3" key="1">
    <citation type="submission" date="2020-08" db="EMBL/GenBank/DDBJ databases">
        <title>A Genomic Blueprint of the Chicken Gut Microbiome.</title>
        <authorList>
            <person name="Gilroy R."/>
            <person name="Ravi A."/>
            <person name="Getino M."/>
            <person name="Pursley I."/>
            <person name="Horton D.L."/>
            <person name="Alikhan N.-F."/>
            <person name="Baker D."/>
            <person name="Gharbi K."/>
            <person name="Hall N."/>
            <person name="Watson M."/>
            <person name="Adriaenssens E.M."/>
            <person name="Foster-Nyarko E."/>
            <person name="Jarju S."/>
            <person name="Secka A."/>
            <person name="Antonio M."/>
            <person name="Oren A."/>
            <person name="Chaudhuri R."/>
            <person name="La Ragione R.M."/>
            <person name="Hildebrand F."/>
            <person name="Pallen M.J."/>
        </authorList>
    </citation>
    <scope>NUCLEOTIDE SEQUENCE [LARGE SCALE GENOMIC DNA]</scope>
    <source>
        <strain evidence="2 3">Sa2YVA2</strain>
    </source>
</reference>
<feature type="signal peptide" evidence="1">
    <location>
        <begin position="1"/>
        <end position="20"/>
    </location>
</feature>
<evidence type="ECO:0000313" key="3">
    <source>
        <dbReference type="Proteomes" id="UP000626786"/>
    </source>
</evidence>
<protein>
    <recommendedName>
        <fullName evidence="4">YusW-like protein</fullName>
    </recommendedName>
</protein>
<accession>A0ABR8UB92</accession>
<dbReference type="PROSITE" id="PS51257">
    <property type="entry name" value="PROKAR_LIPOPROTEIN"/>
    <property type="match status" value="1"/>
</dbReference>
<sequence>MGKIVKVTAFLLFAALVLGACGNLGKNADKPNREDATLVHENEKEGGSLDTGNAYGFNKFDLDIDVDGKDTVEASYEMDRNLEAEYKNKLAGLDLKEDEAMVKLDEMFIDIMFTKDTSQEEAIEKLMTWFGLDTYTEFDLEVHFDDGTLLDFEDKK</sequence>
<gene>
    <name evidence="2" type="ORF">H9649_11975</name>
</gene>
<organism evidence="2 3">
    <name type="scientific">Sporosarcina quadrami</name>
    <dbReference type="NCBI Taxonomy" id="2762234"/>
    <lineage>
        <taxon>Bacteria</taxon>
        <taxon>Bacillati</taxon>
        <taxon>Bacillota</taxon>
        <taxon>Bacilli</taxon>
        <taxon>Bacillales</taxon>
        <taxon>Caryophanaceae</taxon>
        <taxon>Sporosarcina</taxon>
    </lineage>
</organism>
<feature type="chain" id="PRO_5045951128" description="YusW-like protein" evidence="1">
    <location>
        <begin position="21"/>
        <end position="156"/>
    </location>
</feature>
<dbReference type="Proteomes" id="UP000626786">
    <property type="component" value="Unassembled WGS sequence"/>
</dbReference>
<comment type="caution">
    <text evidence="2">The sequence shown here is derived from an EMBL/GenBank/DDBJ whole genome shotgun (WGS) entry which is preliminary data.</text>
</comment>
<dbReference type="Pfam" id="PF14039">
    <property type="entry name" value="YusW"/>
    <property type="match status" value="1"/>
</dbReference>
<name>A0ABR8UB92_9BACL</name>
<evidence type="ECO:0000313" key="2">
    <source>
        <dbReference type="EMBL" id="MBD7985308.1"/>
    </source>
</evidence>
<dbReference type="EMBL" id="JACSQN010000010">
    <property type="protein sequence ID" value="MBD7985308.1"/>
    <property type="molecule type" value="Genomic_DNA"/>
</dbReference>
<evidence type="ECO:0008006" key="4">
    <source>
        <dbReference type="Google" id="ProtNLM"/>
    </source>
</evidence>
<keyword evidence="3" id="KW-1185">Reference proteome</keyword>
<evidence type="ECO:0000256" key="1">
    <source>
        <dbReference type="SAM" id="SignalP"/>
    </source>
</evidence>
<dbReference type="InterPro" id="IPR025623">
    <property type="entry name" value="YusW"/>
</dbReference>
<keyword evidence="1" id="KW-0732">Signal</keyword>
<dbReference type="RefSeq" id="WP_191695132.1">
    <property type="nucleotide sequence ID" value="NZ_JACSQN010000010.1"/>
</dbReference>
<proteinExistence type="predicted"/>